<protein>
    <recommendedName>
        <fullName evidence="4">Myb-like domain-containing protein</fullName>
    </recommendedName>
</protein>
<feature type="compositionally biased region" description="Acidic residues" evidence="1">
    <location>
        <begin position="95"/>
        <end position="116"/>
    </location>
</feature>
<evidence type="ECO:0008006" key="4">
    <source>
        <dbReference type="Google" id="ProtNLM"/>
    </source>
</evidence>
<evidence type="ECO:0000313" key="3">
    <source>
        <dbReference type="Proteomes" id="UP001140502"/>
    </source>
</evidence>
<organism evidence="2 3">
    <name type="scientific">Fusarium piperis</name>
    <dbReference type="NCBI Taxonomy" id="1435070"/>
    <lineage>
        <taxon>Eukaryota</taxon>
        <taxon>Fungi</taxon>
        <taxon>Dikarya</taxon>
        <taxon>Ascomycota</taxon>
        <taxon>Pezizomycotina</taxon>
        <taxon>Sordariomycetes</taxon>
        <taxon>Hypocreomycetidae</taxon>
        <taxon>Hypocreales</taxon>
        <taxon>Nectriaceae</taxon>
        <taxon>Fusarium</taxon>
        <taxon>Fusarium solani species complex</taxon>
    </lineage>
</organism>
<gene>
    <name evidence="2" type="ORF">N0V84_012749</name>
</gene>
<keyword evidence="3" id="KW-1185">Reference proteome</keyword>
<accession>A0A9W8W228</accession>
<sequence>MEARMYAARAGRYSLAPAPSLLQPRAVNSFNSSPTKSQGTQGSRGKLLGDPIPRRNAPVDTTSIASIPTVPTRVDDYTESSEDERFVEDPVQPTEGDEDVEPTIYSNEEDSLSEDDGEEVRAGLETNYASQKILELSIPELSRAADDLMEFLEKGDPDPDVFQGRLRIKRRSFQSIRAEYTDDNVAHFIDWTDFPSGSTTLARVNVVTAFDKLHDLSPDNERELSPFLAFLDVLIPSWFVPDQAMFQEPETMLALRTWLFIQSFSRQTSEADYRKSIASIFCRYLGDRKLTFAKLFAGGHFRSLGGDRDNDDELCSARISEIINIVHKKKAEEATSLLKEKFGLHQLIPELRRTFKAMYRILKSEENEPVQLDSGTSPFDEHQQEGMLGSQAGDSDAESQTIVGAGTDDEAEPSLFVGEESIRALHGIEETIQVLYGNQRGSMSPPWRQPLTVSGWPVPVDYPDHQNTDLLLMDSLPAPQPERKRHDPFVEDSDDDDDGSDSGEEWFEADTRSVEPQGLLGPPPPKKSRVQPPGPDSQISLSQTQDPSSATAPSQSSVPELGAVDESRAEVALQNRLSPSQGQQQRVKWNSHDTSLLLELIKEYHTGWSTIEAQGKDRFQTPRNQQACRDKARNIKVKLLQTDKLLPPNFDEVWLGPKEISKVLSMGKNPFRKVADVDDEDRPIGTEFSVASM</sequence>
<feature type="region of interest" description="Disordered" evidence="1">
    <location>
        <begin position="477"/>
        <end position="562"/>
    </location>
</feature>
<dbReference type="Gene3D" id="1.10.10.60">
    <property type="entry name" value="Homeodomain-like"/>
    <property type="match status" value="1"/>
</dbReference>
<dbReference type="OrthoDB" id="5398572at2759"/>
<feature type="compositionally biased region" description="Polar residues" evidence="1">
    <location>
        <begin position="537"/>
        <end position="558"/>
    </location>
</feature>
<feature type="compositionally biased region" description="Polar residues" evidence="1">
    <location>
        <begin position="26"/>
        <end position="43"/>
    </location>
</feature>
<evidence type="ECO:0000313" key="2">
    <source>
        <dbReference type="EMBL" id="KAJ4307422.1"/>
    </source>
</evidence>
<dbReference type="AlphaFoldDB" id="A0A9W8W228"/>
<evidence type="ECO:0000256" key="1">
    <source>
        <dbReference type="SAM" id="MobiDB-lite"/>
    </source>
</evidence>
<feature type="region of interest" description="Disordered" evidence="1">
    <location>
        <begin position="368"/>
        <end position="399"/>
    </location>
</feature>
<feature type="compositionally biased region" description="Acidic residues" evidence="1">
    <location>
        <begin position="490"/>
        <end position="508"/>
    </location>
</feature>
<comment type="caution">
    <text evidence="2">The sequence shown here is derived from an EMBL/GenBank/DDBJ whole genome shotgun (WGS) entry which is preliminary data.</text>
</comment>
<dbReference type="Proteomes" id="UP001140502">
    <property type="component" value="Unassembled WGS sequence"/>
</dbReference>
<feature type="region of interest" description="Disordered" evidence="1">
    <location>
        <begin position="1"/>
        <end position="116"/>
    </location>
</feature>
<proteinExistence type="predicted"/>
<reference evidence="2" key="1">
    <citation type="submission" date="2022-10" db="EMBL/GenBank/DDBJ databases">
        <title>Tapping the CABI collections for fungal endophytes: first genome assemblies for Collariella, Neodidymelliopsis, Ascochyta clinopodiicola, Didymella pomorum, Didymosphaeria variabile, Neocosmospora piperis and Neocucurbitaria cava.</title>
        <authorList>
            <person name="Hill R."/>
        </authorList>
    </citation>
    <scope>NUCLEOTIDE SEQUENCE</scope>
    <source>
        <strain evidence="2">IMI 366586</strain>
    </source>
</reference>
<dbReference type="EMBL" id="JAPEUR010000797">
    <property type="protein sequence ID" value="KAJ4307422.1"/>
    <property type="molecule type" value="Genomic_DNA"/>
</dbReference>
<name>A0A9W8W228_9HYPO</name>